<evidence type="ECO:0000256" key="1">
    <source>
        <dbReference type="ARBA" id="ARBA00022801"/>
    </source>
</evidence>
<organism evidence="4 5">
    <name type="scientific">Penicillium canescens</name>
    <dbReference type="NCBI Taxonomy" id="5083"/>
    <lineage>
        <taxon>Eukaryota</taxon>
        <taxon>Fungi</taxon>
        <taxon>Dikarya</taxon>
        <taxon>Ascomycota</taxon>
        <taxon>Pezizomycotina</taxon>
        <taxon>Eurotiomycetes</taxon>
        <taxon>Eurotiomycetidae</taxon>
        <taxon>Eurotiales</taxon>
        <taxon>Aspergillaceae</taxon>
        <taxon>Penicillium</taxon>
    </lineage>
</organism>
<proteinExistence type="predicted"/>
<dbReference type="AlphaFoldDB" id="A0AAD6NBT0"/>
<dbReference type="PANTHER" id="PTHR45708">
    <property type="entry name" value="ENDOCHITINASE"/>
    <property type="match status" value="1"/>
</dbReference>
<dbReference type="GO" id="GO:0004568">
    <property type="term" value="F:chitinase activity"/>
    <property type="evidence" value="ECO:0007669"/>
    <property type="project" value="TreeGrafter"/>
</dbReference>
<evidence type="ECO:0000313" key="5">
    <source>
        <dbReference type="Proteomes" id="UP001219568"/>
    </source>
</evidence>
<dbReference type="PROSITE" id="PS51910">
    <property type="entry name" value="GH18_2"/>
    <property type="match status" value="1"/>
</dbReference>
<keyword evidence="2" id="KW-0326">Glycosidase</keyword>
<reference evidence="4" key="2">
    <citation type="submission" date="2023-01" db="EMBL/GenBank/DDBJ databases">
        <authorList>
            <person name="Petersen C."/>
        </authorList>
    </citation>
    <scope>NUCLEOTIDE SEQUENCE</scope>
    <source>
        <strain evidence="4">IBT 15450</strain>
    </source>
</reference>
<accession>A0AAD6NBT0</accession>
<evidence type="ECO:0000259" key="3">
    <source>
        <dbReference type="PROSITE" id="PS51910"/>
    </source>
</evidence>
<sequence>MQEVVTAAQFDYLWVQFYNNPSCSVNKAINYDQWVSNIANTPSVNAKVFIGVPASPLRATGTQSGSQYYLAPSDLASLVNQHKGDTAFGGIMMWSASFSDANINNGCTYAQEAKHHP</sequence>
<gene>
    <name evidence="4" type="ORF">N7460_001548</name>
</gene>
<evidence type="ECO:0000256" key="2">
    <source>
        <dbReference type="ARBA" id="ARBA00023295"/>
    </source>
</evidence>
<dbReference type="GO" id="GO:0005975">
    <property type="term" value="P:carbohydrate metabolic process"/>
    <property type="evidence" value="ECO:0007669"/>
    <property type="project" value="InterPro"/>
</dbReference>
<evidence type="ECO:0000313" key="4">
    <source>
        <dbReference type="EMBL" id="KAJ6051014.1"/>
    </source>
</evidence>
<dbReference type="InterPro" id="IPR017853">
    <property type="entry name" value="GH"/>
</dbReference>
<keyword evidence="1" id="KW-0378">Hydrolase</keyword>
<dbReference type="InterPro" id="IPR050542">
    <property type="entry name" value="Glycosyl_Hydrlase18_Chitinase"/>
</dbReference>
<dbReference type="SUPFAM" id="SSF51445">
    <property type="entry name" value="(Trans)glycosidases"/>
    <property type="match status" value="1"/>
</dbReference>
<dbReference type="EMBL" id="JAQJZL010000002">
    <property type="protein sequence ID" value="KAJ6051014.1"/>
    <property type="molecule type" value="Genomic_DNA"/>
</dbReference>
<feature type="domain" description="GH18" evidence="3">
    <location>
        <begin position="1"/>
        <end position="117"/>
    </location>
</feature>
<keyword evidence="5" id="KW-1185">Reference proteome</keyword>
<dbReference type="Proteomes" id="UP001219568">
    <property type="component" value="Unassembled WGS sequence"/>
</dbReference>
<dbReference type="GO" id="GO:0005576">
    <property type="term" value="C:extracellular region"/>
    <property type="evidence" value="ECO:0007669"/>
    <property type="project" value="TreeGrafter"/>
</dbReference>
<dbReference type="Gene3D" id="3.20.20.80">
    <property type="entry name" value="Glycosidases"/>
    <property type="match status" value="1"/>
</dbReference>
<protein>
    <recommendedName>
        <fullName evidence="3">GH18 domain-containing protein</fullName>
    </recommendedName>
</protein>
<reference evidence="4" key="1">
    <citation type="journal article" date="2023" name="IMA Fungus">
        <title>Comparative genomic study of the Penicillium genus elucidates a diverse pangenome and 15 lateral gene transfer events.</title>
        <authorList>
            <person name="Petersen C."/>
            <person name="Sorensen T."/>
            <person name="Nielsen M.R."/>
            <person name="Sondergaard T.E."/>
            <person name="Sorensen J.L."/>
            <person name="Fitzpatrick D.A."/>
            <person name="Frisvad J.C."/>
            <person name="Nielsen K.L."/>
        </authorList>
    </citation>
    <scope>NUCLEOTIDE SEQUENCE</scope>
    <source>
        <strain evidence="4">IBT 15450</strain>
    </source>
</reference>
<dbReference type="PANTHER" id="PTHR45708:SF49">
    <property type="entry name" value="ENDOCHITINASE"/>
    <property type="match status" value="1"/>
</dbReference>
<name>A0AAD6NBT0_PENCN</name>
<dbReference type="InterPro" id="IPR001223">
    <property type="entry name" value="Glyco_hydro18_cat"/>
</dbReference>
<comment type="caution">
    <text evidence="4">The sequence shown here is derived from an EMBL/GenBank/DDBJ whole genome shotgun (WGS) entry which is preliminary data.</text>
</comment>